<dbReference type="EMBL" id="JAQQAF010000002">
    <property type="protein sequence ID" value="KAJ8504212.1"/>
    <property type="molecule type" value="Genomic_DNA"/>
</dbReference>
<dbReference type="PANTHER" id="PTHR23115">
    <property type="entry name" value="TRANSLATION FACTOR"/>
    <property type="match status" value="1"/>
</dbReference>
<evidence type="ECO:0000256" key="5">
    <source>
        <dbReference type="SAM" id="MobiDB-lite"/>
    </source>
</evidence>
<reference evidence="8 9" key="1">
    <citation type="submission" date="2022-12" db="EMBL/GenBank/DDBJ databases">
        <title>Chromosome-scale assembly of the Ensete ventricosum genome.</title>
        <authorList>
            <person name="Dussert Y."/>
            <person name="Stocks J."/>
            <person name="Wendawek A."/>
            <person name="Woldeyes F."/>
            <person name="Nichols R.A."/>
            <person name="Borrell J.S."/>
        </authorList>
    </citation>
    <scope>NUCLEOTIDE SEQUENCE [LARGE SCALE GENOMIC DNA]</scope>
    <source>
        <strain evidence="9">cv. Maze</strain>
        <tissue evidence="8">Seeds</tissue>
    </source>
</reference>
<evidence type="ECO:0000256" key="3">
    <source>
        <dbReference type="ARBA" id="ARBA00022741"/>
    </source>
</evidence>
<evidence type="ECO:0000256" key="2">
    <source>
        <dbReference type="ARBA" id="ARBA00007249"/>
    </source>
</evidence>
<proteinExistence type="inferred from homology"/>
<dbReference type="GO" id="GO:0003924">
    <property type="term" value="F:GTPase activity"/>
    <property type="evidence" value="ECO:0007669"/>
    <property type="project" value="InterPro"/>
</dbReference>
<dbReference type="InterPro" id="IPR000795">
    <property type="entry name" value="T_Tr_GTP-bd_dom"/>
</dbReference>
<dbReference type="Gene3D" id="2.40.30.10">
    <property type="entry name" value="Translation factors"/>
    <property type="match status" value="1"/>
</dbReference>
<dbReference type="InterPro" id="IPR054696">
    <property type="entry name" value="GTP-eEF1A_C"/>
</dbReference>
<evidence type="ECO:0000259" key="6">
    <source>
        <dbReference type="Pfam" id="PF00009"/>
    </source>
</evidence>
<feature type="compositionally biased region" description="Polar residues" evidence="5">
    <location>
        <begin position="135"/>
        <end position="147"/>
    </location>
</feature>
<evidence type="ECO:0000259" key="7">
    <source>
        <dbReference type="Pfam" id="PF22594"/>
    </source>
</evidence>
<dbReference type="InterPro" id="IPR027417">
    <property type="entry name" value="P-loop_NTPase"/>
</dbReference>
<feature type="domain" description="Tr-type G" evidence="6">
    <location>
        <begin position="1"/>
        <end position="106"/>
    </location>
</feature>
<dbReference type="Gene3D" id="3.40.50.300">
    <property type="entry name" value="P-loop containing nucleotide triphosphate hydrolases"/>
    <property type="match status" value="1"/>
</dbReference>
<name>A0AAV8RI95_ENSVE</name>
<dbReference type="Pfam" id="PF22594">
    <property type="entry name" value="GTP-eEF1A_C"/>
    <property type="match status" value="1"/>
</dbReference>
<comment type="function">
    <text evidence="1">This protein promotes the GTP-dependent binding of aminoacyl-tRNA to the A-site of ribosomes during protein biosynthesis.</text>
</comment>
<dbReference type="SUPFAM" id="SSF52540">
    <property type="entry name" value="P-loop containing nucleoside triphosphate hydrolases"/>
    <property type="match status" value="1"/>
</dbReference>
<gene>
    <name evidence="8" type="ORF">OPV22_005098</name>
</gene>
<sequence length="219" mass="23936">MITGTTQADHAVPIIDSTTDGFEAGISKGGQTREHALLAFALAVKQMICCCNKRDSTTPKYSKARYDEIVQVSSYLKKVGSDPEKIPFVPIFGFEGDNMIEISTNLDCVTWCPDDNVGFNVKNVAVKDLKRGYVASNSEGRPTQQRRQPAPGQIGNGFVKMIPTRPMVVETFSEYLPLGRSAVRDMRRTVAVGVIKSLEKKDPTGDKVTKASKNSSITT</sequence>
<evidence type="ECO:0000313" key="9">
    <source>
        <dbReference type="Proteomes" id="UP001222027"/>
    </source>
</evidence>
<keyword evidence="3" id="KW-0547">Nucleotide-binding</keyword>
<dbReference type="AlphaFoldDB" id="A0AAV8RI95"/>
<comment type="caution">
    <text evidence="8">The sequence shown here is derived from an EMBL/GenBank/DDBJ whole genome shotgun (WGS) entry which is preliminary data.</text>
</comment>
<dbReference type="GO" id="GO:0005525">
    <property type="term" value="F:GTP binding"/>
    <property type="evidence" value="ECO:0007669"/>
    <property type="project" value="UniProtKB-KW"/>
</dbReference>
<evidence type="ECO:0000313" key="8">
    <source>
        <dbReference type="EMBL" id="KAJ8504212.1"/>
    </source>
</evidence>
<keyword evidence="9" id="KW-1185">Reference proteome</keyword>
<comment type="similarity">
    <text evidence="2">Belongs to the TRAFAC class translation factor GTPase superfamily. Classic translation factor GTPase family. EF-Tu/EF-1A subfamily.</text>
</comment>
<organism evidence="8 9">
    <name type="scientific">Ensete ventricosum</name>
    <name type="common">Abyssinian banana</name>
    <name type="synonym">Musa ensete</name>
    <dbReference type="NCBI Taxonomy" id="4639"/>
    <lineage>
        <taxon>Eukaryota</taxon>
        <taxon>Viridiplantae</taxon>
        <taxon>Streptophyta</taxon>
        <taxon>Embryophyta</taxon>
        <taxon>Tracheophyta</taxon>
        <taxon>Spermatophyta</taxon>
        <taxon>Magnoliopsida</taxon>
        <taxon>Liliopsida</taxon>
        <taxon>Zingiberales</taxon>
        <taxon>Musaceae</taxon>
        <taxon>Ensete</taxon>
    </lineage>
</organism>
<keyword evidence="4" id="KW-0342">GTP-binding</keyword>
<feature type="region of interest" description="Disordered" evidence="5">
    <location>
        <begin position="135"/>
        <end position="155"/>
    </location>
</feature>
<dbReference type="SUPFAM" id="SSF50465">
    <property type="entry name" value="EF-Tu/eEF-1alpha/eIF2-gamma C-terminal domain"/>
    <property type="match status" value="1"/>
</dbReference>
<dbReference type="InterPro" id="IPR050100">
    <property type="entry name" value="TRAFAC_GTPase_members"/>
</dbReference>
<protein>
    <recommendedName>
        <fullName evidence="10">Tr-type G domain-containing protein</fullName>
    </recommendedName>
</protein>
<dbReference type="InterPro" id="IPR009001">
    <property type="entry name" value="Transl_elong_EF1A/Init_IF2_C"/>
</dbReference>
<evidence type="ECO:0008006" key="10">
    <source>
        <dbReference type="Google" id="ProtNLM"/>
    </source>
</evidence>
<dbReference type="Proteomes" id="UP001222027">
    <property type="component" value="Unassembled WGS sequence"/>
</dbReference>
<feature type="domain" description="GTP-eEF1A C-terminal" evidence="7">
    <location>
        <begin position="156"/>
        <end position="196"/>
    </location>
</feature>
<evidence type="ECO:0000256" key="1">
    <source>
        <dbReference type="ARBA" id="ARBA00003982"/>
    </source>
</evidence>
<dbReference type="Pfam" id="PF00009">
    <property type="entry name" value="GTP_EFTU"/>
    <property type="match status" value="1"/>
</dbReference>
<evidence type="ECO:0000256" key="4">
    <source>
        <dbReference type="ARBA" id="ARBA00023134"/>
    </source>
</evidence>
<accession>A0AAV8RI95</accession>